<dbReference type="InterPro" id="IPR028082">
    <property type="entry name" value="Peripla_BP_I"/>
</dbReference>
<dbReference type="SMART" id="SM00354">
    <property type="entry name" value="HTH_LACI"/>
    <property type="match status" value="1"/>
</dbReference>
<evidence type="ECO:0000256" key="4">
    <source>
        <dbReference type="ARBA" id="ARBA00023163"/>
    </source>
</evidence>
<accession>A0A212LF66</accession>
<dbReference type="CDD" id="cd01392">
    <property type="entry name" value="HTH_LacI"/>
    <property type="match status" value="1"/>
</dbReference>
<dbReference type="SUPFAM" id="SSF53822">
    <property type="entry name" value="Periplasmic binding protein-like I"/>
    <property type="match status" value="1"/>
</dbReference>
<evidence type="ECO:0000256" key="3">
    <source>
        <dbReference type="ARBA" id="ARBA00023125"/>
    </source>
</evidence>
<evidence type="ECO:0000256" key="2">
    <source>
        <dbReference type="ARBA" id="ARBA00023015"/>
    </source>
</evidence>
<reference evidence="6" key="1">
    <citation type="submission" date="2016-08" db="EMBL/GenBank/DDBJ databases">
        <authorList>
            <person name="Seilhamer J.J."/>
        </authorList>
    </citation>
    <scope>NUCLEOTIDE SEQUENCE</scope>
    <source>
        <strain evidence="6">86</strain>
    </source>
</reference>
<dbReference type="PROSITE" id="PS50932">
    <property type="entry name" value="HTH_LACI_2"/>
    <property type="match status" value="1"/>
</dbReference>
<dbReference type="InterPro" id="IPR000843">
    <property type="entry name" value="HTH_LacI"/>
</dbReference>
<dbReference type="Pfam" id="PF00356">
    <property type="entry name" value="LacI"/>
    <property type="match status" value="1"/>
</dbReference>
<dbReference type="AlphaFoldDB" id="A0A212LF66"/>
<dbReference type="Pfam" id="PF13377">
    <property type="entry name" value="Peripla_BP_3"/>
    <property type="match status" value="1"/>
</dbReference>
<dbReference type="PANTHER" id="PTHR30146:SF148">
    <property type="entry name" value="HTH-TYPE TRANSCRIPTIONAL REPRESSOR PURR-RELATED"/>
    <property type="match status" value="1"/>
</dbReference>
<organism evidence="6">
    <name type="scientific">uncultured Pleomorphomonas sp</name>
    <dbReference type="NCBI Taxonomy" id="442121"/>
    <lineage>
        <taxon>Bacteria</taxon>
        <taxon>Pseudomonadati</taxon>
        <taxon>Pseudomonadota</taxon>
        <taxon>Alphaproteobacteria</taxon>
        <taxon>Hyphomicrobiales</taxon>
        <taxon>Pleomorphomonadaceae</taxon>
        <taxon>Pleomorphomonas</taxon>
        <taxon>environmental samples</taxon>
    </lineage>
</organism>
<keyword evidence="2" id="KW-0805">Transcription regulation</keyword>
<dbReference type="GO" id="GO:0003700">
    <property type="term" value="F:DNA-binding transcription factor activity"/>
    <property type="evidence" value="ECO:0007669"/>
    <property type="project" value="TreeGrafter"/>
</dbReference>
<evidence type="ECO:0000313" key="6">
    <source>
        <dbReference type="EMBL" id="SCM76120.1"/>
    </source>
</evidence>
<sequence>MNSETIPKPGRRATISTVAADAGVSVAAVSKVLRGDAYGVSEALRSKVMASIERLDYRPSAAARGMRGRTFRVGVLLINITNPFLPEVIDGVMETLKPAGYHAMIGIGQSRTEIETSLIESMIDSRMDGLILVSPHLMSAQLQHFARQTPLVVMNQHEPDATDFDTVNSDDQLGAAIAVRSLVERGHTRIGLMLPDEGALQPPDSPLFLHSVMHQRSLGYRRAMQEAGLADNIRIAMIPHRVPGGEASAARDARIRQILSAPDRPSAFFCWSDLVGVHVVNIARSVGLSMPDDLAVIGFDNSSVAALPFVDLASIDPEGRRLGAMAADALLGRINGRRGAEHLKVEPHLVVRSSI</sequence>
<gene>
    <name evidence="6" type="ORF">KL86PLE_30567</name>
</gene>
<dbReference type="Gene3D" id="1.10.260.40">
    <property type="entry name" value="lambda repressor-like DNA-binding domains"/>
    <property type="match status" value="1"/>
</dbReference>
<keyword evidence="4" id="KW-0804">Transcription</keyword>
<dbReference type="CDD" id="cd06267">
    <property type="entry name" value="PBP1_LacI_sugar_binding-like"/>
    <property type="match status" value="1"/>
</dbReference>
<proteinExistence type="predicted"/>
<protein>
    <submittedName>
        <fullName evidence="6">Transcriptional regulator, LacI family</fullName>
    </submittedName>
</protein>
<keyword evidence="3" id="KW-0238">DNA-binding</keyword>
<dbReference type="InterPro" id="IPR010982">
    <property type="entry name" value="Lambda_DNA-bd_dom_sf"/>
</dbReference>
<evidence type="ECO:0000256" key="1">
    <source>
        <dbReference type="ARBA" id="ARBA00022491"/>
    </source>
</evidence>
<feature type="domain" description="HTH lacI-type" evidence="5">
    <location>
        <begin position="13"/>
        <end position="68"/>
    </location>
</feature>
<evidence type="ECO:0000259" key="5">
    <source>
        <dbReference type="PROSITE" id="PS50932"/>
    </source>
</evidence>
<dbReference type="SUPFAM" id="SSF47413">
    <property type="entry name" value="lambda repressor-like DNA-binding domains"/>
    <property type="match status" value="1"/>
</dbReference>
<dbReference type="EMBL" id="FMJD01000007">
    <property type="protein sequence ID" value="SCM76120.1"/>
    <property type="molecule type" value="Genomic_DNA"/>
</dbReference>
<keyword evidence="1" id="KW-0678">Repressor</keyword>
<dbReference type="GO" id="GO:0000976">
    <property type="term" value="F:transcription cis-regulatory region binding"/>
    <property type="evidence" value="ECO:0007669"/>
    <property type="project" value="TreeGrafter"/>
</dbReference>
<dbReference type="PANTHER" id="PTHR30146">
    <property type="entry name" value="LACI-RELATED TRANSCRIPTIONAL REPRESSOR"/>
    <property type="match status" value="1"/>
</dbReference>
<dbReference type="InterPro" id="IPR046335">
    <property type="entry name" value="LacI/GalR-like_sensor"/>
</dbReference>
<dbReference type="RefSeq" id="WP_288196369.1">
    <property type="nucleotide sequence ID" value="NZ_LT608334.1"/>
</dbReference>
<dbReference type="Gene3D" id="3.40.50.2300">
    <property type="match status" value="2"/>
</dbReference>
<name>A0A212LF66_9HYPH</name>